<sequence length="88" mass="9946">MPAVHQLAFARSGHHIVWLRGWLFVVVGLGAWVYLQGGAFTTIAVCTVGALVTIAVLGQWYMTTARRFQTMRDLEMGPFDPSRRNRPW</sequence>
<keyword evidence="1" id="KW-1133">Transmembrane helix</keyword>
<evidence type="ECO:0000313" key="3">
    <source>
        <dbReference type="Proteomes" id="UP000176087"/>
    </source>
</evidence>
<dbReference type="EMBL" id="LJGT01000041">
    <property type="protein sequence ID" value="OEU86047.1"/>
    <property type="molecule type" value="Genomic_DNA"/>
</dbReference>
<evidence type="ECO:0000313" key="2">
    <source>
        <dbReference type="EMBL" id="OEU86047.1"/>
    </source>
</evidence>
<evidence type="ECO:0000256" key="1">
    <source>
        <dbReference type="SAM" id="Phobius"/>
    </source>
</evidence>
<proteinExistence type="predicted"/>
<gene>
    <name evidence="2" type="ORF">AN215_27350</name>
</gene>
<keyword evidence="1" id="KW-0812">Transmembrane</keyword>
<dbReference type="Proteomes" id="UP000176087">
    <property type="component" value="Unassembled WGS sequence"/>
</dbReference>
<keyword evidence="1" id="KW-0472">Membrane</keyword>
<reference evidence="2 3" key="1">
    <citation type="journal article" date="2016" name="Front. Microbiol.">
        <title>Comparative Genomics Analysis of Streptomyces Species Reveals Their Adaptation to the Marine Environment and Their Diversity at the Genomic Level.</title>
        <authorList>
            <person name="Tian X."/>
            <person name="Zhang Z."/>
            <person name="Yang T."/>
            <person name="Chen M."/>
            <person name="Li J."/>
            <person name="Chen F."/>
            <person name="Yang J."/>
            <person name="Li W."/>
            <person name="Zhang B."/>
            <person name="Zhang Z."/>
            <person name="Wu J."/>
            <person name="Zhang C."/>
            <person name="Long L."/>
            <person name="Xiao J."/>
        </authorList>
    </citation>
    <scope>NUCLEOTIDE SEQUENCE [LARGE SCALE GENOMIC DNA]</scope>
    <source>
        <strain evidence="2 3">SCSIO 10390</strain>
    </source>
</reference>
<name>A0A1E7JHW5_9ACTN</name>
<comment type="caution">
    <text evidence="2">The sequence shown here is derived from an EMBL/GenBank/DDBJ whole genome shotgun (WGS) entry which is preliminary data.</text>
</comment>
<dbReference type="RefSeq" id="WP_070010545.1">
    <property type="nucleotide sequence ID" value="NZ_LJGS01000039.1"/>
</dbReference>
<feature type="transmembrane region" description="Helical" evidence="1">
    <location>
        <begin position="17"/>
        <end position="35"/>
    </location>
</feature>
<organism evidence="2 3">
    <name type="scientific">Streptomyces abyssalis</name>
    <dbReference type="NCBI Taxonomy" id="933944"/>
    <lineage>
        <taxon>Bacteria</taxon>
        <taxon>Bacillati</taxon>
        <taxon>Actinomycetota</taxon>
        <taxon>Actinomycetes</taxon>
        <taxon>Kitasatosporales</taxon>
        <taxon>Streptomycetaceae</taxon>
        <taxon>Streptomyces</taxon>
    </lineage>
</organism>
<feature type="transmembrane region" description="Helical" evidence="1">
    <location>
        <begin position="41"/>
        <end position="62"/>
    </location>
</feature>
<accession>A0A1E7JHW5</accession>
<protein>
    <submittedName>
        <fullName evidence="2">Uncharacterized protein</fullName>
    </submittedName>
</protein>
<dbReference type="AlphaFoldDB" id="A0A1E7JHW5"/>
<keyword evidence="3" id="KW-1185">Reference proteome</keyword>
<dbReference type="OrthoDB" id="5185346at2"/>